<accession>A0A4V2JTY6</accession>
<name>A0A4V2JTY6_9MICR</name>
<organism evidence="2 3">
    <name type="scientific">Hamiltosporidium magnivora</name>
    <dbReference type="NCBI Taxonomy" id="148818"/>
    <lineage>
        <taxon>Eukaryota</taxon>
        <taxon>Fungi</taxon>
        <taxon>Fungi incertae sedis</taxon>
        <taxon>Microsporidia</taxon>
        <taxon>Dubosqiidae</taxon>
        <taxon>Hamiltosporidium</taxon>
    </lineage>
</organism>
<comment type="caution">
    <text evidence="2">The sequence shown here is derived from an EMBL/GenBank/DDBJ whole genome shotgun (WGS) entry which is preliminary data.</text>
</comment>
<feature type="compositionally biased region" description="Basic and acidic residues" evidence="1">
    <location>
        <begin position="147"/>
        <end position="165"/>
    </location>
</feature>
<dbReference type="Proteomes" id="UP000291404">
    <property type="component" value="Unassembled WGS sequence"/>
</dbReference>
<feature type="compositionally biased region" description="Basic and acidic residues" evidence="1">
    <location>
        <begin position="17"/>
        <end position="34"/>
    </location>
</feature>
<feature type="region of interest" description="Disordered" evidence="1">
    <location>
        <begin position="80"/>
        <end position="183"/>
    </location>
</feature>
<dbReference type="VEuPathDB" id="MicrosporidiaDB:CWI39_1576p0010"/>
<sequence length="183" mass="21159">SDEKSINPEISDEVEESNLKDILTENLSPKDEAKTEEIPIENRISINNHVLDKTLIEIELVEPPLKTVFTIKWSENDESLCESSIYDESVHTEENEYQIDENSSKESEENINEESHHSSEKQPEENINEDSEENQTEESKNTNQISKESKKSTKTEKNKSKDQNHKSTKRPNKNETNKKSKLN</sequence>
<gene>
    <name evidence="2" type="ORF">CWI36_2536p0010</name>
</gene>
<protein>
    <submittedName>
        <fullName evidence="2">Uncharacterized protein</fullName>
    </submittedName>
</protein>
<feature type="compositionally biased region" description="Basic and acidic residues" evidence="1">
    <location>
        <begin position="172"/>
        <end position="183"/>
    </location>
</feature>
<proteinExistence type="predicted"/>
<keyword evidence="3" id="KW-1185">Reference proteome</keyword>
<dbReference type="VEuPathDB" id="MicrosporidiaDB:CWI36_2536p0010"/>
<evidence type="ECO:0000313" key="2">
    <source>
        <dbReference type="EMBL" id="TBT98111.1"/>
    </source>
</evidence>
<dbReference type="AlphaFoldDB" id="A0A4V2JTY6"/>
<feature type="non-terminal residue" evidence="2">
    <location>
        <position position="1"/>
    </location>
</feature>
<evidence type="ECO:0000256" key="1">
    <source>
        <dbReference type="SAM" id="MobiDB-lite"/>
    </source>
</evidence>
<feature type="compositionally biased region" description="Basic and acidic residues" evidence="1">
    <location>
        <begin position="102"/>
        <end position="124"/>
    </location>
</feature>
<reference evidence="2 3" key="1">
    <citation type="submission" date="2017-12" db="EMBL/GenBank/DDBJ databases">
        <authorList>
            <person name="Pombert J.-F."/>
            <person name="Haag K.L."/>
            <person name="Ebert D."/>
        </authorList>
    </citation>
    <scope>NUCLEOTIDE SEQUENCE [LARGE SCALE GENOMIC DNA]</scope>
    <source>
        <strain evidence="2">BE-OM-2</strain>
    </source>
</reference>
<dbReference type="EMBL" id="PITI01002536">
    <property type="protein sequence ID" value="TBT98111.1"/>
    <property type="molecule type" value="Genomic_DNA"/>
</dbReference>
<feature type="compositionally biased region" description="Acidic residues" evidence="1">
    <location>
        <begin position="126"/>
        <end position="136"/>
    </location>
</feature>
<evidence type="ECO:0000313" key="3">
    <source>
        <dbReference type="Proteomes" id="UP000291404"/>
    </source>
</evidence>
<feature type="region of interest" description="Disordered" evidence="1">
    <location>
        <begin position="1"/>
        <end position="34"/>
    </location>
</feature>